<reference evidence="3 4" key="1">
    <citation type="submission" date="2014-03" db="EMBL/GenBank/DDBJ databases">
        <title>Genomics of Bifidobacteria.</title>
        <authorList>
            <person name="Ventura M."/>
            <person name="Milani C."/>
            <person name="Lugli G.A."/>
        </authorList>
    </citation>
    <scope>NUCLEOTIDE SEQUENCE [LARGE SCALE GENOMIC DNA]</scope>
    <source>
        <strain evidence="3 4">LMG 10738</strain>
    </source>
</reference>
<sequence length="230" mass="26349">MSKPNEKGRSWAGLIYPGDSCPENWEELMRKSGLKILVSPLHDRDVKDKETGELKKPHRHVIAMWDNLTTRRNAETFFSRFNGPDVILRLENPRGMARYLVHLDDPDKALYDPADVVEFNGADWKKIAIPEDDTSEAMSVVAIVEELEPHGYFDLLKFCEHERPDLLDFVTRRTSYCKEVIWSYWHCLAYKESAKEEAGEDQPTEETKGEKPEGEGSGTEPQPPAEGDEQ</sequence>
<evidence type="ECO:0000256" key="1">
    <source>
        <dbReference type="SAM" id="MobiDB-lite"/>
    </source>
</evidence>
<dbReference type="Gene3D" id="3.40.1310.30">
    <property type="match status" value="1"/>
</dbReference>
<dbReference type="GO" id="GO:0003677">
    <property type="term" value="F:DNA binding"/>
    <property type="evidence" value="ECO:0007669"/>
    <property type="project" value="InterPro"/>
</dbReference>
<dbReference type="GO" id="GO:0005727">
    <property type="term" value="C:extrachromosomal circular DNA"/>
    <property type="evidence" value="ECO:0007669"/>
    <property type="project" value="InterPro"/>
</dbReference>
<dbReference type="RefSeq" id="WP_081895523.1">
    <property type="nucleotide sequence ID" value="NZ_JGYV01000005.1"/>
</dbReference>
<feature type="compositionally biased region" description="Basic and acidic residues" evidence="1">
    <location>
        <begin position="205"/>
        <end position="214"/>
    </location>
</feature>
<dbReference type="InterPro" id="IPR002631">
    <property type="entry name" value="Plasmid_rep_OBD"/>
</dbReference>
<dbReference type="Proteomes" id="UP000029067">
    <property type="component" value="Unassembled WGS sequence"/>
</dbReference>
<feature type="domain" description="Plasmid replication protein origin binding" evidence="2">
    <location>
        <begin position="4"/>
        <end position="123"/>
    </location>
</feature>
<name>A0A087AZJ0_9BIFI</name>
<dbReference type="GO" id="GO:0003916">
    <property type="term" value="F:DNA topoisomerase activity"/>
    <property type="evidence" value="ECO:0007669"/>
    <property type="project" value="InterPro"/>
</dbReference>
<keyword evidence="4" id="KW-1185">Reference proteome</keyword>
<dbReference type="GO" id="GO:0006260">
    <property type="term" value="P:DNA replication"/>
    <property type="evidence" value="ECO:0007669"/>
    <property type="project" value="InterPro"/>
</dbReference>
<dbReference type="AlphaFoldDB" id="A0A087AZJ0"/>
<organism evidence="3 4">
    <name type="scientific">Bifidobacterium cuniculi</name>
    <dbReference type="NCBI Taxonomy" id="1688"/>
    <lineage>
        <taxon>Bacteria</taxon>
        <taxon>Bacillati</taxon>
        <taxon>Actinomycetota</taxon>
        <taxon>Actinomycetes</taxon>
        <taxon>Bifidobacteriales</taxon>
        <taxon>Bifidobacteriaceae</taxon>
        <taxon>Bifidobacterium</taxon>
    </lineage>
</organism>
<dbReference type="OrthoDB" id="3175474at2"/>
<protein>
    <submittedName>
        <fullName evidence="3">RepB protein</fullName>
    </submittedName>
</protein>
<dbReference type="EMBL" id="JGYV01000005">
    <property type="protein sequence ID" value="KFI64190.1"/>
    <property type="molecule type" value="Genomic_DNA"/>
</dbReference>
<dbReference type="Pfam" id="PF01719">
    <property type="entry name" value="Rep_OBD"/>
    <property type="match status" value="1"/>
</dbReference>
<comment type="caution">
    <text evidence="3">The sequence shown here is derived from an EMBL/GenBank/DDBJ whole genome shotgun (WGS) entry which is preliminary data.</text>
</comment>
<proteinExistence type="predicted"/>
<evidence type="ECO:0000313" key="3">
    <source>
        <dbReference type="EMBL" id="KFI64190.1"/>
    </source>
</evidence>
<gene>
    <name evidence="3" type="ORF">BCUN_2051</name>
</gene>
<evidence type="ECO:0000259" key="2">
    <source>
        <dbReference type="Pfam" id="PF01719"/>
    </source>
</evidence>
<accession>A0A087AZJ0</accession>
<dbReference type="STRING" id="1688.BCUN_2051"/>
<feature type="region of interest" description="Disordered" evidence="1">
    <location>
        <begin position="194"/>
        <end position="230"/>
    </location>
</feature>
<evidence type="ECO:0000313" key="4">
    <source>
        <dbReference type="Proteomes" id="UP000029067"/>
    </source>
</evidence>
<dbReference type="eggNOG" id="ENOG5032TQ8">
    <property type="taxonomic scope" value="Bacteria"/>
</dbReference>